<feature type="transmembrane region" description="Helical" evidence="1">
    <location>
        <begin position="109"/>
        <end position="127"/>
    </location>
</feature>
<reference evidence="2 3" key="1">
    <citation type="submission" date="2021-03" db="EMBL/GenBank/DDBJ databases">
        <title>Novel species identification of genus Shewanella.</title>
        <authorList>
            <person name="Liu G."/>
            <person name="Zhang Q."/>
        </authorList>
    </citation>
    <scope>NUCLEOTIDE SEQUENCE [LARGE SCALE GENOMIC DNA]</scope>
    <source>
        <strain evidence="2 3">FJAT-51800</strain>
    </source>
</reference>
<keyword evidence="3" id="KW-1185">Reference proteome</keyword>
<feature type="transmembrane region" description="Helical" evidence="1">
    <location>
        <begin position="12"/>
        <end position="32"/>
    </location>
</feature>
<feature type="transmembrane region" description="Helical" evidence="1">
    <location>
        <begin position="331"/>
        <end position="350"/>
    </location>
</feature>
<feature type="transmembrane region" description="Helical" evidence="1">
    <location>
        <begin position="83"/>
        <end position="103"/>
    </location>
</feature>
<name>A0ABX7QQ62_9GAMM</name>
<proteinExistence type="predicted"/>
<feature type="transmembrane region" description="Helical" evidence="1">
    <location>
        <begin position="156"/>
        <end position="173"/>
    </location>
</feature>
<evidence type="ECO:0008006" key="4">
    <source>
        <dbReference type="Google" id="ProtNLM"/>
    </source>
</evidence>
<evidence type="ECO:0000256" key="1">
    <source>
        <dbReference type="SAM" id="Phobius"/>
    </source>
</evidence>
<keyword evidence="1" id="KW-0472">Membrane</keyword>
<keyword evidence="1" id="KW-1133">Transmembrane helix</keyword>
<feature type="transmembrane region" description="Helical" evidence="1">
    <location>
        <begin position="219"/>
        <end position="243"/>
    </location>
</feature>
<feature type="transmembrane region" description="Helical" evidence="1">
    <location>
        <begin position="387"/>
        <end position="405"/>
    </location>
</feature>
<dbReference type="EMBL" id="CP071503">
    <property type="protein sequence ID" value="QSX33618.1"/>
    <property type="molecule type" value="Genomic_DNA"/>
</dbReference>
<keyword evidence="1" id="KW-0812">Transmembrane</keyword>
<feature type="transmembrane region" description="Helical" evidence="1">
    <location>
        <begin position="303"/>
        <end position="325"/>
    </location>
</feature>
<dbReference type="RefSeq" id="WP_207354837.1">
    <property type="nucleotide sequence ID" value="NZ_CP071503.1"/>
</dbReference>
<dbReference type="Proteomes" id="UP000662770">
    <property type="component" value="Chromosome"/>
</dbReference>
<evidence type="ECO:0000313" key="2">
    <source>
        <dbReference type="EMBL" id="QSX33618.1"/>
    </source>
</evidence>
<feature type="transmembrane region" description="Helical" evidence="1">
    <location>
        <begin position="249"/>
        <end position="268"/>
    </location>
</feature>
<evidence type="ECO:0000313" key="3">
    <source>
        <dbReference type="Proteomes" id="UP000662770"/>
    </source>
</evidence>
<gene>
    <name evidence="2" type="ORF">JYB87_18220</name>
</gene>
<accession>A0ABX7QQ62</accession>
<feature type="transmembrane region" description="Helical" evidence="1">
    <location>
        <begin position="357"/>
        <end position="375"/>
    </location>
</feature>
<organism evidence="2 3">
    <name type="scientific">Shewanella avicenniae</name>
    <dbReference type="NCBI Taxonomy" id="2814294"/>
    <lineage>
        <taxon>Bacteria</taxon>
        <taxon>Pseudomonadati</taxon>
        <taxon>Pseudomonadota</taxon>
        <taxon>Gammaproteobacteria</taxon>
        <taxon>Alteromonadales</taxon>
        <taxon>Shewanellaceae</taxon>
        <taxon>Shewanella</taxon>
    </lineage>
</organism>
<sequence>MIKGMALLWGKDIGSASFLFNLLLGLGMALLFGKIDAKEQQVSIFFGLSIFSGTCAILWQIIRLQATEWAELVPGYRAMVLRQCRMLLLFVLLANLAVAQLIYQSQSIVALQGLAWAIAAAFALYCLRQPSKYQLSLFLFVVLFALDDIAPLLPAYCWWTIALALAALLSTQIKRLRWNSDGMTVYRNGIECGWLWMPKLGSSQLQFKISRWFYPIPHFMGSGLVSMLALAVAFPLLAFMVNIGWDKQFPAPLIAGVFTIFTGLMVHWNRVMRSRNVTSLLLLPLYNGVDGLRQGFECAQLRLLFTAMVIVLFSVGLQALLLQVWPWQAAMHLLLTTYWGGVIGLALGCLCAKPWHMAVMVFFYGLQNGFMSAYLADVGQMEAMPQWLLWFDVLMALVSTVFFRWSNQRLWRNGLPY</sequence>
<feature type="transmembrane region" description="Helical" evidence="1">
    <location>
        <begin position="44"/>
        <end position="62"/>
    </location>
</feature>
<protein>
    <recommendedName>
        <fullName evidence="4">ABC transporter permease</fullName>
    </recommendedName>
</protein>